<dbReference type="AlphaFoldDB" id="A0A024UC72"/>
<name>A0A024UC72_9STRA</name>
<feature type="region of interest" description="Disordered" evidence="1">
    <location>
        <begin position="1"/>
        <end position="22"/>
    </location>
</feature>
<dbReference type="eggNOG" id="ENOG502RTVU">
    <property type="taxonomic scope" value="Eukaryota"/>
</dbReference>
<protein>
    <recommendedName>
        <fullName evidence="3">BED-type domain-containing protein</fullName>
    </recommendedName>
</protein>
<accession>A0A024UC72</accession>
<dbReference type="SUPFAM" id="SSF53098">
    <property type="entry name" value="Ribonuclease H-like"/>
    <property type="match status" value="1"/>
</dbReference>
<evidence type="ECO:0000256" key="1">
    <source>
        <dbReference type="SAM" id="MobiDB-lite"/>
    </source>
</evidence>
<evidence type="ECO:0000313" key="2">
    <source>
        <dbReference type="EMBL" id="ETW03805.1"/>
    </source>
</evidence>
<reference evidence="2" key="1">
    <citation type="submission" date="2013-12" db="EMBL/GenBank/DDBJ databases">
        <title>The Genome Sequence of Aphanomyces invadans NJM9701.</title>
        <authorList>
            <consortium name="The Broad Institute Genomics Platform"/>
            <person name="Russ C."/>
            <person name="Tyler B."/>
            <person name="van West P."/>
            <person name="Dieguez-Uribeondo J."/>
            <person name="Young S.K."/>
            <person name="Zeng Q."/>
            <person name="Gargeya S."/>
            <person name="Fitzgerald M."/>
            <person name="Abouelleil A."/>
            <person name="Alvarado L."/>
            <person name="Chapman S.B."/>
            <person name="Gainer-Dewar J."/>
            <person name="Goldberg J."/>
            <person name="Griggs A."/>
            <person name="Gujja S."/>
            <person name="Hansen M."/>
            <person name="Howarth C."/>
            <person name="Imamovic A."/>
            <person name="Ireland A."/>
            <person name="Larimer J."/>
            <person name="McCowan C."/>
            <person name="Murphy C."/>
            <person name="Pearson M."/>
            <person name="Poon T.W."/>
            <person name="Priest M."/>
            <person name="Roberts A."/>
            <person name="Saif S."/>
            <person name="Shea T."/>
            <person name="Sykes S."/>
            <person name="Wortman J."/>
            <person name="Nusbaum C."/>
            <person name="Birren B."/>
        </authorList>
    </citation>
    <scope>NUCLEOTIDE SEQUENCE [LARGE SCALE GENOMIC DNA]</scope>
    <source>
        <strain evidence="2">NJM9701</strain>
    </source>
</reference>
<dbReference type="OrthoDB" id="73352at2759"/>
<feature type="compositionally biased region" description="Polar residues" evidence="1">
    <location>
        <begin position="150"/>
        <end position="166"/>
    </location>
</feature>
<evidence type="ECO:0008006" key="3">
    <source>
        <dbReference type="Google" id="ProtNLM"/>
    </source>
</evidence>
<dbReference type="EMBL" id="KI913959">
    <property type="protein sequence ID" value="ETW03805.1"/>
    <property type="molecule type" value="Genomic_DNA"/>
</dbReference>
<sequence>MHEEHDDTLDPCVDGVANNAGERRTIDEGHEDEAPPEASQFEATTVQLVDGNPIPVTSHRPRNGRPCHPVWKHFVRGEKRNRFHYRAYCRFCVDAVTALHRSNGGTIDDPLELVTPTRGVPADMLKHLHQCPQCPSVVLEHLHRNKKRTSPASASKRLPTSSSTKNLVHPKPPRPMPPDAEQLALEETSRRQYVAMWKATVSAGLDLRWTQSVSAMASLTLPPLHLKDMVGVARDLARTQLVKVKEGMLNSTIKGGLTLSLNTWATRRQQHMIAFSLLKSDGEACAVSVVETAWTRDAIEHHIRSVLKALHADDVCIVGIVAEGMLALKAAEHVRATSHPELLVVPCVAQLLSTIAGSILTSTSDVIATVGCAIELLAWCRQPPPHVAQLLPSFQSNGEPLPNRQNAGSFYTCLKASLALKPGFIRADTRATLQSYLPPPLWSQVSTSEFWSNVLRVAEALEPLADAIKLLRHPTASRTLSHVTYAFARIFQAYAASMSTELLCNETCSTLTLLDRMWTLYEQPAMVLATYFDFHLNSTWLATTDADVAAAFAAYSTRWFHQPVAVSRIQDILHAVRSKTFPFDCTPDYHDVSSFYSFVANSHPELCALCCRLYAISIVSAPVHAVLRGIGFDLSHTATMHDANMVLPLLQIGLTTAMSGGGKGRACDGFVQPDVRRWLDANENQSQLLYSESEWRLVATQWQAHIRAEVGDLPPINCRTKQQGLQHLFAPNLPRVSFDC</sequence>
<feature type="region of interest" description="Disordered" evidence="1">
    <location>
        <begin position="143"/>
        <end position="180"/>
    </location>
</feature>
<organism evidence="2">
    <name type="scientific">Aphanomyces invadans</name>
    <dbReference type="NCBI Taxonomy" id="157072"/>
    <lineage>
        <taxon>Eukaryota</taxon>
        <taxon>Sar</taxon>
        <taxon>Stramenopiles</taxon>
        <taxon>Oomycota</taxon>
        <taxon>Saprolegniomycetes</taxon>
        <taxon>Saprolegniales</taxon>
        <taxon>Verrucalvaceae</taxon>
        <taxon>Aphanomyces</taxon>
    </lineage>
</organism>
<gene>
    <name evidence="2" type="ORF">H310_05170</name>
</gene>
<proteinExistence type="predicted"/>
<dbReference type="InterPro" id="IPR012337">
    <property type="entry name" value="RNaseH-like_sf"/>
</dbReference>
<dbReference type="GeneID" id="20082220"/>
<dbReference type="RefSeq" id="XP_008868034.1">
    <property type="nucleotide sequence ID" value="XM_008869812.1"/>
</dbReference>
<dbReference type="VEuPathDB" id="FungiDB:H310_05170"/>